<reference evidence="2" key="1">
    <citation type="journal article" date="2015" name="Nat. Genet.">
        <title>The genome and transcriptome of the zoonotic hookworm Ancylostoma ceylanicum identify infection-specific gene families.</title>
        <authorList>
            <person name="Schwarz E.M."/>
            <person name="Hu Y."/>
            <person name="Antoshechkin I."/>
            <person name="Miller M.M."/>
            <person name="Sternberg P.W."/>
            <person name="Aroian R.V."/>
        </authorList>
    </citation>
    <scope>NUCLEOTIDE SEQUENCE</scope>
    <source>
        <strain evidence="2">HY135</strain>
    </source>
</reference>
<comment type="caution">
    <text evidence="1">The sequence shown here is derived from an EMBL/GenBank/DDBJ whole genome shotgun (WGS) entry which is preliminary data.</text>
</comment>
<accession>A0A016V1W1</accession>
<evidence type="ECO:0000313" key="2">
    <source>
        <dbReference type="Proteomes" id="UP000024635"/>
    </source>
</evidence>
<dbReference type="PANTHER" id="PTHR46060">
    <property type="entry name" value="MARINER MOS1 TRANSPOSASE-LIKE PROTEIN"/>
    <property type="match status" value="1"/>
</dbReference>
<dbReference type="OrthoDB" id="9970333at2759"/>
<dbReference type="AlphaFoldDB" id="A0A016V1W1"/>
<dbReference type="Gene3D" id="3.30.420.10">
    <property type="entry name" value="Ribonuclease H-like superfamily/Ribonuclease H"/>
    <property type="match status" value="1"/>
</dbReference>
<dbReference type="Proteomes" id="UP000024635">
    <property type="component" value="Unassembled WGS sequence"/>
</dbReference>
<keyword evidence="2" id="KW-1185">Reference proteome</keyword>
<gene>
    <name evidence="1" type="primary">Acey_s0020.g171</name>
    <name evidence="1" type="ORF">Y032_0020g171</name>
</gene>
<dbReference type="InterPro" id="IPR001888">
    <property type="entry name" value="Transposase_1"/>
</dbReference>
<dbReference type="InterPro" id="IPR036397">
    <property type="entry name" value="RNaseH_sf"/>
</dbReference>
<name>A0A016V1W1_9BILA</name>
<organism evidence="1 2">
    <name type="scientific">Ancylostoma ceylanicum</name>
    <dbReference type="NCBI Taxonomy" id="53326"/>
    <lineage>
        <taxon>Eukaryota</taxon>
        <taxon>Metazoa</taxon>
        <taxon>Ecdysozoa</taxon>
        <taxon>Nematoda</taxon>
        <taxon>Chromadorea</taxon>
        <taxon>Rhabditida</taxon>
        <taxon>Rhabditina</taxon>
        <taxon>Rhabditomorpha</taxon>
        <taxon>Strongyloidea</taxon>
        <taxon>Ancylostomatidae</taxon>
        <taxon>Ancylostomatinae</taxon>
        <taxon>Ancylostoma</taxon>
    </lineage>
</organism>
<dbReference type="InterPro" id="IPR052709">
    <property type="entry name" value="Transposase-MT_Hybrid"/>
</dbReference>
<dbReference type="Pfam" id="PF01359">
    <property type="entry name" value="Transposase_1"/>
    <property type="match status" value="1"/>
</dbReference>
<evidence type="ECO:0000313" key="1">
    <source>
        <dbReference type="EMBL" id="EYC20992.1"/>
    </source>
</evidence>
<dbReference type="STRING" id="53326.A0A016V1W1"/>
<sequence>MLYYKLLPQGHTATGTAYANQLQKLADAVRERRPEQASVHLLHDNARPHVAKEASDKLEDLVWDTVFHPPYFPDIAPLDYHLFRPLKAFLAKKKFIKIEGVERAVSDFFDSQFPQS</sequence>
<evidence type="ECO:0008006" key="3">
    <source>
        <dbReference type="Google" id="ProtNLM"/>
    </source>
</evidence>
<dbReference type="EMBL" id="JARK01001356">
    <property type="protein sequence ID" value="EYC20992.1"/>
    <property type="molecule type" value="Genomic_DNA"/>
</dbReference>
<dbReference type="GO" id="GO:0003676">
    <property type="term" value="F:nucleic acid binding"/>
    <property type="evidence" value="ECO:0007669"/>
    <property type="project" value="InterPro"/>
</dbReference>
<dbReference type="PANTHER" id="PTHR46060:SF1">
    <property type="entry name" value="MARINER MOS1 TRANSPOSASE-LIKE PROTEIN"/>
    <property type="match status" value="1"/>
</dbReference>
<protein>
    <recommendedName>
        <fullName evidence="3">Tc1-like transposase DDE domain-containing protein</fullName>
    </recommendedName>
</protein>
<proteinExistence type="predicted"/>